<keyword evidence="1" id="KW-0472">Membrane</keyword>
<protein>
    <recommendedName>
        <fullName evidence="4">Sushi domain-containing protein</fullName>
    </recommendedName>
</protein>
<gene>
    <name evidence="2" type="ORF">LARSCL_LOCUS16158</name>
</gene>
<accession>A0AAV2B1B7</accession>
<name>A0AAV2B1B7_9ARAC</name>
<keyword evidence="1" id="KW-1133">Transmembrane helix</keyword>
<reference evidence="2 3" key="1">
    <citation type="submission" date="2024-04" db="EMBL/GenBank/DDBJ databases">
        <authorList>
            <person name="Rising A."/>
            <person name="Reimegard J."/>
            <person name="Sonavane S."/>
            <person name="Akerstrom W."/>
            <person name="Nylinder S."/>
            <person name="Hedman E."/>
            <person name="Kallberg Y."/>
        </authorList>
    </citation>
    <scope>NUCLEOTIDE SEQUENCE [LARGE SCALE GENOMIC DNA]</scope>
</reference>
<organism evidence="2 3">
    <name type="scientific">Larinioides sclopetarius</name>
    <dbReference type="NCBI Taxonomy" id="280406"/>
    <lineage>
        <taxon>Eukaryota</taxon>
        <taxon>Metazoa</taxon>
        <taxon>Ecdysozoa</taxon>
        <taxon>Arthropoda</taxon>
        <taxon>Chelicerata</taxon>
        <taxon>Arachnida</taxon>
        <taxon>Araneae</taxon>
        <taxon>Araneomorphae</taxon>
        <taxon>Entelegynae</taxon>
        <taxon>Araneoidea</taxon>
        <taxon>Araneidae</taxon>
        <taxon>Larinioides</taxon>
    </lineage>
</organism>
<dbReference type="EMBL" id="CAXIEN010000255">
    <property type="protein sequence ID" value="CAL1289857.1"/>
    <property type="molecule type" value="Genomic_DNA"/>
</dbReference>
<evidence type="ECO:0008006" key="4">
    <source>
        <dbReference type="Google" id="ProtNLM"/>
    </source>
</evidence>
<feature type="transmembrane region" description="Helical" evidence="1">
    <location>
        <begin position="109"/>
        <end position="133"/>
    </location>
</feature>
<evidence type="ECO:0000256" key="1">
    <source>
        <dbReference type="SAM" id="Phobius"/>
    </source>
</evidence>
<feature type="non-terminal residue" evidence="2">
    <location>
        <position position="1"/>
    </location>
</feature>
<keyword evidence="1" id="KW-0812">Transmembrane</keyword>
<proteinExistence type="predicted"/>
<dbReference type="Proteomes" id="UP001497382">
    <property type="component" value="Unassembled WGS sequence"/>
</dbReference>
<evidence type="ECO:0000313" key="2">
    <source>
        <dbReference type="EMBL" id="CAL1289857.1"/>
    </source>
</evidence>
<evidence type="ECO:0000313" key="3">
    <source>
        <dbReference type="Proteomes" id="UP001497382"/>
    </source>
</evidence>
<sequence length="175" mass="19500">GNGNKCIPLLFEDNNKAEYILVKVNITSSSILICEFKIFSKDDEWCERIPEKSAPNGQLEVGRSQAVLYCNDGFKEKDDRQVYATCENNTWSYQSLQCIEVTPQKDHNILAIALGSVFVIVIIILIGLTIFLIRTKKITGVFAIYKRGNRNNNSSLPISGGCSTTDLSQIETTTV</sequence>
<comment type="caution">
    <text evidence="2">The sequence shown here is derived from an EMBL/GenBank/DDBJ whole genome shotgun (WGS) entry which is preliminary data.</text>
</comment>
<keyword evidence="3" id="KW-1185">Reference proteome</keyword>
<dbReference type="AlphaFoldDB" id="A0AAV2B1B7"/>